<evidence type="ECO:0000313" key="2">
    <source>
        <dbReference type="EMBL" id="KAK9849380.1"/>
    </source>
</evidence>
<reference evidence="2 3" key="1">
    <citation type="journal article" date="2024" name="Nat. Commun.">
        <title>Phylogenomics reveals the evolutionary origins of lichenization in chlorophyte algae.</title>
        <authorList>
            <person name="Puginier C."/>
            <person name="Libourel C."/>
            <person name="Otte J."/>
            <person name="Skaloud P."/>
            <person name="Haon M."/>
            <person name="Grisel S."/>
            <person name="Petersen M."/>
            <person name="Berrin J.G."/>
            <person name="Delaux P.M."/>
            <person name="Dal Grande F."/>
            <person name="Keller J."/>
        </authorList>
    </citation>
    <scope>NUCLEOTIDE SEQUENCE [LARGE SCALE GENOMIC DNA]</scope>
    <source>
        <strain evidence="2 3">SAG 2523</strain>
    </source>
</reference>
<organism evidence="2 3">
    <name type="scientific">Apatococcus fuscideae</name>
    <dbReference type="NCBI Taxonomy" id="2026836"/>
    <lineage>
        <taxon>Eukaryota</taxon>
        <taxon>Viridiplantae</taxon>
        <taxon>Chlorophyta</taxon>
        <taxon>core chlorophytes</taxon>
        <taxon>Trebouxiophyceae</taxon>
        <taxon>Chlorellales</taxon>
        <taxon>Chlorellaceae</taxon>
        <taxon>Apatococcus</taxon>
    </lineage>
</organism>
<gene>
    <name evidence="2" type="ORF">WJX84_007138</name>
</gene>
<dbReference type="PROSITE" id="PS50181">
    <property type="entry name" value="FBOX"/>
    <property type="match status" value="1"/>
</dbReference>
<dbReference type="CDD" id="cd09917">
    <property type="entry name" value="F-box_SF"/>
    <property type="match status" value="1"/>
</dbReference>
<dbReference type="Proteomes" id="UP001485043">
    <property type="component" value="Unassembled WGS sequence"/>
</dbReference>
<dbReference type="AlphaFoldDB" id="A0AAW1SLZ4"/>
<protein>
    <recommendedName>
        <fullName evidence="1">F-box domain-containing protein</fullName>
    </recommendedName>
</protein>
<evidence type="ECO:0000259" key="1">
    <source>
        <dbReference type="PROSITE" id="PS50181"/>
    </source>
</evidence>
<name>A0AAW1SLZ4_9CHLO</name>
<dbReference type="Pfam" id="PF12937">
    <property type="entry name" value="F-box-like"/>
    <property type="match status" value="1"/>
</dbReference>
<accession>A0AAW1SLZ4</accession>
<feature type="domain" description="F-box" evidence="1">
    <location>
        <begin position="1"/>
        <end position="44"/>
    </location>
</feature>
<evidence type="ECO:0000313" key="3">
    <source>
        <dbReference type="Proteomes" id="UP001485043"/>
    </source>
</evidence>
<proteinExistence type="predicted"/>
<dbReference type="EMBL" id="JALJOV010001345">
    <property type="protein sequence ID" value="KAK9849380.1"/>
    <property type="molecule type" value="Genomic_DNA"/>
</dbReference>
<sequence>MDSMASDIVDLILQHLSAQDLCHVERVCHRLRSLGRDSAAWRTCFEAQYKDAGANPPAAEEPESLNWKQAYRAAYAEEKRRNNWKLKAKTFKLTSDLQVLERHIQHAFASIRGINTLLKQKEDELQALQSARSTGIALQCWQPAAVRTFLEGVVCQSTQLEDNWQECNLQQTIKGLRHDLKCLSSSLSARQQRLKDKEARLQSISIA</sequence>
<dbReference type="Gene3D" id="1.20.1280.50">
    <property type="match status" value="1"/>
</dbReference>
<comment type="caution">
    <text evidence="2">The sequence shown here is derived from an EMBL/GenBank/DDBJ whole genome shotgun (WGS) entry which is preliminary data.</text>
</comment>
<keyword evidence="3" id="KW-1185">Reference proteome</keyword>
<dbReference type="SMART" id="SM00256">
    <property type="entry name" value="FBOX"/>
    <property type="match status" value="1"/>
</dbReference>
<dbReference type="SUPFAM" id="SSF81383">
    <property type="entry name" value="F-box domain"/>
    <property type="match status" value="1"/>
</dbReference>
<dbReference type="InterPro" id="IPR036047">
    <property type="entry name" value="F-box-like_dom_sf"/>
</dbReference>
<dbReference type="InterPro" id="IPR001810">
    <property type="entry name" value="F-box_dom"/>
</dbReference>